<evidence type="ECO:0000256" key="3">
    <source>
        <dbReference type="ARBA" id="ARBA00019406"/>
    </source>
</evidence>
<evidence type="ECO:0000256" key="4">
    <source>
        <dbReference type="ARBA" id="ARBA00023128"/>
    </source>
</evidence>
<dbReference type="SUPFAM" id="SSF47072">
    <property type="entry name" value="Cysteine alpha-hairpin motif"/>
    <property type="match status" value="1"/>
</dbReference>
<keyword evidence="4" id="KW-0496">Mitochondrion</keyword>
<dbReference type="Gene3D" id="1.10.287.1130">
    <property type="entry name" value="CytochromE C oxidase copper chaperone"/>
    <property type="match status" value="1"/>
</dbReference>
<dbReference type="PANTHER" id="PTHR15590">
    <property type="entry name" value="CX9C MOTIF-CONTAINING PROTEIN 4"/>
    <property type="match status" value="1"/>
</dbReference>
<proteinExistence type="inferred from homology"/>
<dbReference type="EMBL" id="DF838448">
    <property type="protein sequence ID" value="GAT42995.1"/>
    <property type="molecule type" value="Genomic_DNA"/>
</dbReference>
<dbReference type="PROSITE" id="PS51808">
    <property type="entry name" value="CHCH"/>
    <property type="match status" value="1"/>
</dbReference>
<evidence type="ECO:0000313" key="7">
    <source>
        <dbReference type="Proteomes" id="UP000815677"/>
    </source>
</evidence>
<evidence type="ECO:0000256" key="1">
    <source>
        <dbReference type="ARBA" id="ARBA00004569"/>
    </source>
</evidence>
<evidence type="ECO:0000256" key="5">
    <source>
        <dbReference type="ARBA" id="ARBA00023157"/>
    </source>
</evidence>
<dbReference type="InterPro" id="IPR027179">
    <property type="entry name" value="CMC4"/>
</dbReference>
<dbReference type="Proteomes" id="UP000815677">
    <property type="component" value="Unassembled WGS sequence"/>
</dbReference>
<dbReference type="InterPro" id="IPR009069">
    <property type="entry name" value="Cys_alpha_HP_mot_SF"/>
</dbReference>
<reference evidence="6" key="1">
    <citation type="submission" date="2014-09" db="EMBL/GenBank/DDBJ databases">
        <title>Genome sequence of the luminous mushroom Mycena chlorophos for searching fungal bioluminescence genes.</title>
        <authorList>
            <person name="Tanaka Y."/>
            <person name="Kasuga D."/>
            <person name="Oba Y."/>
            <person name="Hase S."/>
            <person name="Sato K."/>
            <person name="Oba Y."/>
            <person name="Sakakibara Y."/>
        </authorList>
    </citation>
    <scope>NUCLEOTIDE SEQUENCE</scope>
</reference>
<comment type="subcellular location">
    <subcellularLocation>
        <location evidence="1">Mitochondrion intermembrane space</location>
    </subcellularLocation>
</comment>
<comment type="similarity">
    <text evidence="2">Belongs to the CMC4 family.</text>
</comment>
<name>A0ABQ0KVM1_MYCCL</name>
<dbReference type="PANTHER" id="PTHR15590:SF0">
    <property type="entry name" value="CX9C MOTIF-CONTAINING PROTEIN 4"/>
    <property type="match status" value="1"/>
</dbReference>
<evidence type="ECO:0000313" key="6">
    <source>
        <dbReference type="EMBL" id="GAT42995.1"/>
    </source>
</evidence>
<evidence type="ECO:0000256" key="2">
    <source>
        <dbReference type="ARBA" id="ARBA00009858"/>
    </source>
</evidence>
<protein>
    <recommendedName>
        <fullName evidence="3">Cx9C motif-containing protein 4, mitochondrial</fullName>
    </recommendedName>
</protein>
<keyword evidence="5" id="KW-1015">Disulfide bond</keyword>
<dbReference type="Pfam" id="PF08991">
    <property type="entry name" value="CMC4"/>
    <property type="match status" value="1"/>
</dbReference>
<gene>
    <name evidence="6" type="ORF">MCHLO_00688</name>
</gene>
<sequence length="93" mass="10346">MTSTSTTLPKPSRLGLMVLQACQSEACALQDCLNKNTHKPEKCDARLRELYECCAGTYEPSTIGEKGKVETTACPKEFVVKRWLKDHPRGSTQ</sequence>
<keyword evidence="7" id="KW-1185">Reference proteome</keyword>
<organism evidence="6 7">
    <name type="scientific">Mycena chlorophos</name>
    <name type="common">Agaric fungus</name>
    <name type="synonym">Agaricus chlorophos</name>
    <dbReference type="NCBI Taxonomy" id="658473"/>
    <lineage>
        <taxon>Eukaryota</taxon>
        <taxon>Fungi</taxon>
        <taxon>Dikarya</taxon>
        <taxon>Basidiomycota</taxon>
        <taxon>Agaricomycotina</taxon>
        <taxon>Agaricomycetes</taxon>
        <taxon>Agaricomycetidae</taxon>
        <taxon>Agaricales</taxon>
        <taxon>Marasmiineae</taxon>
        <taxon>Mycenaceae</taxon>
        <taxon>Mycena</taxon>
    </lineage>
</organism>
<accession>A0ABQ0KVM1</accession>